<comment type="caution">
    <text evidence="7">The sequence shown here is derived from an EMBL/GenBank/DDBJ whole genome shotgun (WGS) entry which is preliminary data.</text>
</comment>
<dbReference type="GO" id="GO:0000976">
    <property type="term" value="F:transcription cis-regulatory region binding"/>
    <property type="evidence" value="ECO:0007669"/>
    <property type="project" value="TreeGrafter"/>
</dbReference>
<feature type="DNA-binding region" description="H-T-H motif" evidence="4">
    <location>
        <begin position="35"/>
        <end position="54"/>
    </location>
</feature>
<evidence type="ECO:0000259" key="5">
    <source>
        <dbReference type="PROSITE" id="PS50977"/>
    </source>
</evidence>
<evidence type="ECO:0000313" key="9">
    <source>
        <dbReference type="Proteomes" id="UP001637990"/>
    </source>
</evidence>
<dbReference type="EMBL" id="JBJGBS010000007">
    <property type="protein sequence ID" value="MFO3703974.1"/>
    <property type="molecule type" value="Genomic_DNA"/>
</dbReference>
<dbReference type="PRINTS" id="PR00455">
    <property type="entry name" value="HTHTETR"/>
</dbReference>
<dbReference type="PANTHER" id="PTHR30055:SF220">
    <property type="entry name" value="TETR-FAMILY REGULATORY PROTEIN"/>
    <property type="match status" value="1"/>
</dbReference>
<evidence type="ECO:0000256" key="2">
    <source>
        <dbReference type="ARBA" id="ARBA00023125"/>
    </source>
</evidence>
<dbReference type="Gene3D" id="1.10.357.10">
    <property type="entry name" value="Tetracycline Repressor, domain 2"/>
    <property type="match status" value="1"/>
</dbReference>
<protein>
    <submittedName>
        <fullName evidence="7">TetR family transcriptional regulator</fullName>
    </submittedName>
    <submittedName>
        <fullName evidence="6">TetR/AcrR family transcriptional regulator</fullName>
    </submittedName>
</protein>
<dbReference type="OrthoDB" id="9089941at2"/>
<dbReference type="EMBL" id="MDEC01000009">
    <property type="protein sequence ID" value="PPU64492.1"/>
    <property type="molecule type" value="Genomic_DNA"/>
</dbReference>
<evidence type="ECO:0000256" key="1">
    <source>
        <dbReference type="ARBA" id="ARBA00023015"/>
    </source>
</evidence>
<keyword evidence="2 4" id="KW-0238">DNA-binding</keyword>
<dbReference type="RefSeq" id="WP_104540522.1">
    <property type="nucleotide sequence ID" value="NZ_JBJGBS010000007.1"/>
</dbReference>
<keyword evidence="9" id="KW-1185">Reference proteome</keyword>
<dbReference type="GO" id="GO:0003700">
    <property type="term" value="F:DNA-binding transcription factor activity"/>
    <property type="evidence" value="ECO:0007669"/>
    <property type="project" value="TreeGrafter"/>
</dbReference>
<dbReference type="Pfam" id="PF13305">
    <property type="entry name" value="TetR_C_33"/>
    <property type="match status" value="1"/>
</dbReference>
<evidence type="ECO:0000313" key="6">
    <source>
        <dbReference type="EMBL" id="MFO3703974.1"/>
    </source>
</evidence>
<evidence type="ECO:0000313" key="8">
    <source>
        <dbReference type="Proteomes" id="UP000237872"/>
    </source>
</evidence>
<keyword evidence="1" id="KW-0805">Transcription regulation</keyword>
<evidence type="ECO:0000256" key="4">
    <source>
        <dbReference type="PROSITE-ProRule" id="PRU00335"/>
    </source>
</evidence>
<dbReference type="InterPro" id="IPR050109">
    <property type="entry name" value="HTH-type_TetR-like_transc_reg"/>
</dbReference>
<dbReference type="Proteomes" id="UP000237872">
    <property type="component" value="Unassembled WGS sequence"/>
</dbReference>
<dbReference type="InterPro" id="IPR025996">
    <property type="entry name" value="MT1864/Rv1816-like_C"/>
</dbReference>
<name>A0A2S7CSG2_9XANT</name>
<reference evidence="6 9" key="2">
    <citation type="submission" date="2024-11" db="EMBL/GenBank/DDBJ databases">
        <title>Genome sequencing of Xanthomonas codiaei.</title>
        <authorList>
            <person name="Studholme D.J."/>
        </authorList>
    </citation>
    <scope>NUCLEOTIDE SEQUENCE [LARGE SCALE GENOMIC DNA]</scope>
    <source>
        <strain evidence="6 9">NCPPB 4350</strain>
    </source>
</reference>
<dbReference type="Proteomes" id="UP001637990">
    <property type="component" value="Unassembled WGS sequence"/>
</dbReference>
<dbReference type="SUPFAM" id="SSF46689">
    <property type="entry name" value="Homeodomain-like"/>
    <property type="match status" value="1"/>
</dbReference>
<dbReference type="SUPFAM" id="SSF48498">
    <property type="entry name" value="Tetracyclin repressor-like, C-terminal domain"/>
    <property type="match status" value="1"/>
</dbReference>
<dbReference type="PROSITE" id="PS50977">
    <property type="entry name" value="HTH_TETR_2"/>
    <property type="match status" value="1"/>
</dbReference>
<feature type="domain" description="HTH tetR-type" evidence="5">
    <location>
        <begin position="12"/>
        <end position="72"/>
    </location>
</feature>
<keyword evidence="3" id="KW-0804">Transcription</keyword>
<dbReference type="AlphaFoldDB" id="A0A2S7CSG2"/>
<organism evidence="7 8">
    <name type="scientific">Xanthomonas codiaei</name>
    <dbReference type="NCBI Taxonomy" id="56463"/>
    <lineage>
        <taxon>Bacteria</taxon>
        <taxon>Pseudomonadati</taxon>
        <taxon>Pseudomonadota</taxon>
        <taxon>Gammaproteobacteria</taxon>
        <taxon>Lysobacterales</taxon>
        <taxon>Lysobacteraceae</taxon>
        <taxon>Xanthomonas</taxon>
    </lineage>
</organism>
<reference evidence="7 8" key="1">
    <citation type="submission" date="2016-08" db="EMBL/GenBank/DDBJ databases">
        <authorList>
            <person name="Seilhamer J.J."/>
        </authorList>
    </citation>
    <scope>NUCLEOTIDE SEQUENCE [LARGE SCALE GENOMIC DNA]</scope>
    <source>
        <strain evidence="7 8">CFBP4690</strain>
    </source>
</reference>
<proteinExistence type="predicted"/>
<dbReference type="InterPro" id="IPR036271">
    <property type="entry name" value="Tet_transcr_reg_TetR-rel_C_sf"/>
</dbReference>
<gene>
    <name evidence="6" type="ORF">ACI6Q5_03085</name>
    <name evidence="7" type="ORF">XcodCFBP4690_08410</name>
</gene>
<dbReference type="InterPro" id="IPR009057">
    <property type="entry name" value="Homeodomain-like_sf"/>
</dbReference>
<evidence type="ECO:0000256" key="3">
    <source>
        <dbReference type="ARBA" id="ARBA00023163"/>
    </source>
</evidence>
<dbReference type="Pfam" id="PF00440">
    <property type="entry name" value="TetR_N"/>
    <property type="match status" value="1"/>
</dbReference>
<evidence type="ECO:0000313" key="7">
    <source>
        <dbReference type="EMBL" id="PPU64492.1"/>
    </source>
</evidence>
<sequence length="203" mass="21711">MQAPSDRPYHHGDLRRALVDTALDLLQEENNWQFTLREVARRAGVSHAAPYKHFPDKSALLSELATIGFERLRGALLAAGTKVGTTLLEEVSAVSRAYIAFGAANPALYRLMFSAEEGRVVGVHLDAPAMAVFQVVVDLLQRGQVEGRVRQQPLDGQAAACWGMVHGMAMLAIDGLLVPEKVGPSPLDAALIVLVGGLAIPGN</sequence>
<dbReference type="PANTHER" id="PTHR30055">
    <property type="entry name" value="HTH-TYPE TRANSCRIPTIONAL REGULATOR RUTR"/>
    <property type="match status" value="1"/>
</dbReference>
<accession>A0A2S7CSG2</accession>
<dbReference type="InterPro" id="IPR001647">
    <property type="entry name" value="HTH_TetR"/>
</dbReference>